<dbReference type="PANTHER" id="PTHR12874">
    <property type="entry name" value="F-BOX ONLY PROTEIN 48-RELATED"/>
    <property type="match status" value="1"/>
</dbReference>
<reference evidence="4 5" key="1">
    <citation type="journal article" date="2012" name="New Phytol.">
        <title>Insight into trade-off between wood decay and parasitism from the genome of a fungal forest pathogen.</title>
        <authorList>
            <person name="Olson A."/>
            <person name="Aerts A."/>
            <person name="Asiegbu F."/>
            <person name="Belbahri L."/>
            <person name="Bouzid O."/>
            <person name="Broberg A."/>
            <person name="Canback B."/>
            <person name="Coutinho P.M."/>
            <person name="Cullen D."/>
            <person name="Dalman K."/>
            <person name="Deflorio G."/>
            <person name="van Diepen L.T."/>
            <person name="Dunand C."/>
            <person name="Duplessis S."/>
            <person name="Durling M."/>
            <person name="Gonthier P."/>
            <person name="Grimwood J."/>
            <person name="Fossdal C.G."/>
            <person name="Hansson D."/>
            <person name="Henrissat B."/>
            <person name="Hietala A."/>
            <person name="Himmelstrand K."/>
            <person name="Hoffmeister D."/>
            <person name="Hogberg N."/>
            <person name="James T.Y."/>
            <person name="Karlsson M."/>
            <person name="Kohler A."/>
            <person name="Kues U."/>
            <person name="Lee Y.H."/>
            <person name="Lin Y.C."/>
            <person name="Lind M."/>
            <person name="Lindquist E."/>
            <person name="Lombard V."/>
            <person name="Lucas S."/>
            <person name="Lunden K."/>
            <person name="Morin E."/>
            <person name="Murat C."/>
            <person name="Park J."/>
            <person name="Raffaello T."/>
            <person name="Rouze P."/>
            <person name="Salamov A."/>
            <person name="Schmutz J."/>
            <person name="Solheim H."/>
            <person name="Stahlberg J."/>
            <person name="Velez H."/>
            <person name="de Vries R.P."/>
            <person name="Wiebenga A."/>
            <person name="Woodward S."/>
            <person name="Yakovlev I."/>
            <person name="Garbelotto M."/>
            <person name="Martin F."/>
            <person name="Grigoriev I.V."/>
            <person name="Stenlid J."/>
        </authorList>
    </citation>
    <scope>NUCLEOTIDE SEQUENCE [LARGE SCALE GENOMIC DNA]</scope>
    <source>
        <strain evidence="4 5">TC 32-1</strain>
    </source>
</reference>
<sequence>MSHESTITDESEELTRFREQWKSEVRQKKQPAPAPAPAPVPPSTSSPASTSIIAPPPPTDAPPPLSNVVPERPFNVFGVARLSTTTPAPTAFVSNVSIRARNNAINVYRQAVRCEQASQLDEALRLYRIAFRMDSDVDKAYHKAEQQSLAAATAAGERPPGHRKTSSADSAVERVTQSMKGLDLPSAHVHHAHHEAHVTGLLAKMVKDFPSVLLFEPEDETESTPLNSLPDEVLIHILGFLNTSALERFGSTCRKARVLTLEPSFWRRFVETTYKPPQIADDEDLDAIVDAFDADYRRVFIERPRVRLDGVYIAVCHYIRQGVSENAWVNMSHLITYHRYLRFFSNGQVISLLANEEFEPQQIIPIFRPGLRMKGFYIGTWTLRGTTVFITNLYDPANASARYSFQMTLALRSRPLGRWNKLEFIGYDSVDVEGEASPLALKNERPFWFSKVRSYAAAVVE</sequence>
<dbReference type="FunCoup" id="W4JYK9">
    <property type="interactions" value="64"/>
</dbReference>
<evidence type="ECO:0000259" key="3">
    <source>
        <dbReference type="PROSITE" id="PS50181"/>
    </source>
</evidence>
<feature type="compositionally biased region" description="Basic and acidic residues" evidence="2">
    <location>
        <begin position="13"/>
        <end position="27"/>
    </location>
</feature>
<dbReference type="GO" id="GO:0019005">
    <property type="term" value="C:SCF ubiquitin ligase complex"/>
    <property type="evidence" value="ECO:0007669"/>
    <property type="project" value="TreeGrafter"/>
</dbReference>
<dbReference type="RefSeq" id="XP_009548957.1">
    <property type="nucleotide sequence ID" value="XM_009550662.1"/>
</dbReference>
<dbReference type="InterPro" id="IPR045464">
    <property type="entry name" value="Hrt3/FBXO9_C"/>
</dbReference>
<feature type="domain" description="F-box" evidence="3">
    <location>
        <begin position="223"/>
        <end position="269"/>
    </location>
</feature>
<keyword evidence="5" id="KW-1185">Reference proteome</keyword>
<dbReference type="SUPFAM" id="SSF81383">
    <property type="entry name" value="F-box domain"/>
    <property type="match status" value="1"/>
</dbReference>
<organism evidence="4 5">
    <name type="scientific">Heterobasidion irregulare (strain TC 32-1)</name>
    <dbReference type="NCBI Taxonomy" id="747525"/>
    <lineage>
        <taxon>Eukaryota</taxon>
        <taxon>Fungi</taxon>
        <taxon>Dikarya</taxon>
        <taxon>Basidiomycota</taxon>
        <taxon>Agaricomycotina</taxon>
        <taxon>Agaricomycetes</taxon>
        <taxon>Russulales</taxon>
        <taxon>Bondarzewiaceae</taxon>
        <taxon>Heterobasidion</taxon>
        <taxon>Heterobasidion annosum species complex</taxon>
    </lineage>
</organism>
<dbReference type="eggNOG" id="KOG2997">
    <property type="taxonomic scope" value="Eukaryota"/>
</dbReference>
<dbReference type="PANTHER" id="PTHR12874:SF9">
    <property type="entry name" value="F-BOX ONLY PROTEIN 48"/>
    <property type="match status" value="1"/>
</dbReference>
<evidence type="ECO:0000256" key="2">
    <source>
        <dbReference type="SAM" id="MobiDB-lite"/>
    </source>
</evidence>
<feature type="region of interest" description="Disordered" evidence="2">
    <location>
        <begin position="148"/>
        <end position="176"/>
    </location>
</feature>
<dbReference type="Gene3D" id="1.20.1280.50">
    <property type="match status" value="1"/>
</dbReference>
<feature type="region of interest" description="Disordered" evidence="2">
    <location>
        <begin position="1"/>
        <end position="66"/>
    </location>
</feature>
<dbReference type="Proteomes" id="UP000030671">
    <property type="component" value="Unassembled WGS sequence"/>
</dbReference>
<dbReference type="OrthoDB" id="2117972at2759"/>
<dbReference type="InParanoid" id="W4JYK9"/>
<dbReference type="InterPro" id="IPR001810">
    <property type="entry name" value="F-box_dom"/>
</dbReference>
<keyword evidence="1" id="KW-0833">Ubl conjugation pathway</keyword>
<dbReference type="EMBL" id="KI925461">
    <property type="protein sequence ID" value="ETW78633.1"/>
    <property type="molecule type" value="Genomic_DNA"/>
</dbReference>
<protein>
    <recommendedName>
        <fullName evidence="3">F-box domain-containing protein</fullName>
    </recommendedName>
</protein>
<evidence type="ECO:0000313" key="5">
    <source>
        <dbReference type="Proteomes" id="UP000030671"/>
    </source>
</evidence>
<proteinExistence type="predicted"/>
<evidence type="ECO:0000313" key="4">
    <source>
        <dbReference type="EMBL" id="ETW78633.1"/>
    </source>
</evidence>
<dbReference type="HOGENOM" id="CLU_017706_2_0_1"/>
<dbReference type="InterPro" id="IPR036047">
    <property type="entry name" value="F-box-like_dom_sf"/>
</dbReference>
<dbReference type="STRING" id="747525.W4JYK9"/>
<dbReference type="GO" id="GO:0031146">
    <property type="term" value="P:SCF-dependent proteasomal ubiquitin-dependent protein catabolic process"/>
    <property type="evidence" value="ECO:0007669"/>
    <property type="project" value="TreeGrafter"/>
</dbReference>
<feature type="compositionally biased region" description="Pro residues" evidence="2">
    <location>
        <begin position="32"/>
        <end position="44"/>
    </location>
</feature>
<dbReference type="KEGG" id="hir:HETIRDRAFT_477892"/>
<name>W4JYK9_HETIT</name>
<dbReference type="PROSITE" id="PS50181">
    <property type="entry name" value="FBOX"/>
    <property type="match status" value="1"/>
</dbReference>
<dbReference type="AlphaFoldDB" id="W4JYK9"/>
<dbReference type="Pfam" id="PF19270">
    <property type="entry name" value="FBO_C"/>
    <property type="match status" value="1"/>
</dbReference>
<evidence type="ECO:0000256" key="1">
    <source>
        <dbReference type="ARBA" id="ARBA00022786"/>
    </source>
</evidence>
<accession>W4JYK9</accession>
<gene>
    <name evidence="4" type="ORF">HETIRDRAFT_477892</name>
</gene>
<dbReference type="GeneID" id="20677784"/>
<dbReference type="GO" id="GO:0005737">
    <property type="term" value="C:cytoplasm"/>
    <property type="evidence" value="ECO:0007669"/>
    <property type="project" value="TreeGrafter"/>
</dbReference>
<feature type="compositionally biased region" description="Pro residues" evidence="2">
    <location>
        <begin position="54"/>
        <end position="65"/>
    </location>
</feature>
<dbReference type="Pfam" id="PF12937">
    <property type="entry name" value="F-box-like"/>
    <property type="match status" value="1"/>
</dbReference>